<dbReference type="FunFam" id="2.40.10.10:FF:000068">
    <property type="entry name" value="transmembrane protease serine 2"/>
    <property type="match status" value="1"/>
</dbReference>
<dbReference type="PROSITE" id="PS50240">
    <property type="entry name" value="TRYPSIN_DOM"/>
    <property type="match status" value="1"/>
</dbReference>
<sequence>MPRENVYVALMSLGEGWHNYHHCFPFDYRASEYGSFTKNISAVVIKALAMTGLAYDLKSASDKMIRRRVDEFGDGSHPLWGFGDKDMDPEMLKELEDAGKVGQRASFTESKNGSAPYKTSEGLDPPKKTFQGVLDSKKDSKEHNLLENLLNRFSDYYYYVMSHRKNNSANSNVLEGPQIQRSRARKLLTDNKTATNLQTEMQGNESVSDVIDNMSSKSQIQQRATAKCPECCKVPNKWMRVIGGKPIMMSEYPWLAALFRRRKLICGGTLLTDRHVLTAAHCVERPSNELTVELSAHELGMTGPSLTKAHRVSAVLRHPGFRPGGNFNHDLALLRLSNPRGLQFWGSTCVSASDGSIPLLIAKKFRVYFVLHSDYKLITVTMTRALLYVFTGTDRTLSGSATPAFVRNPRESFAGSLGTIVGWGRVSEGGPSSIVPRQALVRIMAREECLEASNYSANTLTPNMFCAGLPQGGADACQGDSGGALLAEDFYGRMVVAGIVSWGLGCGRPTNPGVYTKVSQYTDWILKNIMGNGCRCL</sequence>
<keyword evidence="4" id="KW-1015">Disulfide bond</keyword>
<dbReference type="SUPFAM" id="SSF50494">
    <property type="entry name" value="Trypsin-like serine proteases"/>
    <property type="match status" value="1"/>
</dbReference>
<dbReference type="PANTHER" id="PTHR24264">
    <property type="entry name" value="TRYPSIN-RELATED"/>
    <property type="match status" value="1"/>
</dbReference>
<evidence type="ECO:0000256" key="7">
    <source>
        <dbReference type="SAM" id="MobiDB-lite"/>
    </source>
</evidence>
<evidence type="ECO:0000259" key="8">
    <source>
        <dbReference type="PROSITE" id="PS50240"/>
    </source>
</evidence>
<evidence type="ECO:0000256" key="6">
    <source>
        <dbReference type="RuleBase" id="RU363034"/>
    </source>
</evidence>
<comment type="similarity">
    <text evidence="5">Belongs to the peptidase S1 family. CLIP subfamily.</text>
</comment>
<evidence type="ECO:0000256" key="5">
    <source>
        <dbReference type="ARBA" id="ARBA00024195"/>
    </source>
</evidence>
<dbReference type="InterPro" id="IPR018114">
    <property type="entry name" value="TRYPSIN_HIS"/>
</dbReference>
<keyword evidence="2 6" id="KW-0378">Hydrolase</keyword>
<dbReference type="GO" id="GO:0005615">
    <property type="term" value="C:extracellular space"/>
    <property type="evidence" value="ECO:0007669"/>
    <property type="project" value="TreeGrafter"/>
</dbReference>
<evidence type="ECO:0000256" key="1">
    <source>
        <dbReference type="ARBA" id="ARBA00022670"/>
    </source>
</evidence>
<dbReference type="InterPro" id="IPR050127">
    <property type="entry name" value="Serine_Proteases_S1"/>
</dbReference>
<dbReference type="PROSITE" id="PS00135">
    <property type="entry name" value="TRYPSIN_SER"/>
    <property type="match status" value="1"/>
</dbReference>
<keyword evidence="1 6" id="KW-0645">Protease</keyword>
<dbReference type="CDD" id="cd00190">
    <property type="entry name" value="Tryp_SPc"/>
    <property type="match status" value="1"/>
</dbReference>
<gene>
    <name evidence="9" type="ORF">TCMB3V08_LOCUS8207</name>
</gene>
<dbReference type="AlphaFoldDB" id="A0A7R9JAM4"/>
<evidence type="ECO:0000256" key="4">
    <source>
        <dbReference type="ARBA" id="ARBA00023157"/>
    </source>
</evidence>
<organism evidence="9">
    <name type="scientific">Timema californicum</name>
    <name type="common">California timema</name>
    <name type="synonym">Walking stick</name>
    <dbReference type="NCBI Taxonomy" id="61474"/>
    <lineage>
        <taxon>Eukaryota</taxon>
        <taxon>Metazoa</taxon>
        <taxon>Ecdysozoa</taxon>
        <taxon>Arthropoda</taxon>
        <taxon>Hexapoda</taxon>
        <taxon>Insecta</taxon>
        <taxon>Pterygota</taxon>
        <taxon>Neoptera</taxon>
        <taxon>Polyneoptera</taxon>
        <taxon>Phasmatodea</taxon>
        <taxon>Timematodea</taxon>
        <taxon>Timematoidea</taxon>
        <taxon>Timematidae</taxon>
        <taxon>Timema</taxon>
    </lineage>
</organism>
<dbReference type="EMBL" id="OE183397">
    <property type="protein sequence ID" value="CAD7575621.1"/>
    <property type="molecule type" value="Genomic_DNA"/>
</dbReference>
<dbReference type="GO" id="GO:0004252">
    <property type="term" value="F:serine-type endopeptidase activity"/>
    <property type="evidence" value="ECO:0007669"/>
    <property type="project" value="InterPro"/>
</dbReference>
<dbReference type="InterPro" id="IPR009003">
    <property type="entry name" value="Peptidase_S1_PA"/>
</dbReference>
<dbReference type="InterPro" id="IPR033116">
    <property type="entry name" value="TRYPSIN_SER"/>
</dbReference>
<dbReference type="Gene3D" id="2.40.10.10">
    <property type="entry name" value="Trypsin-like serine proteases"/>
    <property type="match status" value="2"/>
</dbReference>
<dbReference type="FunFam" id="2.40.10.10:FF:000002">
    <property type="entry name" value="Transmembrane protease serine"/>
    <property type="match status" value="1"/>
</dbReference>
<dbReference type="PANTHER" id="PTHR24264:SF54">
    <property type="entry name" value="PEPTIDASE S1 DOMAIN-CONTAINING PROTEIN"/>
    <property type="match status" value="1"/>
</dbReference>
<dbReference type="InterPro" id="IPR043504">
    <property type="entry name" value="Peptidase_S1_PA_chymotrypsin"/>
</dbReference>
<protein>
    <submittedName>
        <fullName evidence="9">(California timema) hypothetical protein</fullName>
    </submittedName>
</protein>
<accession>A0A7R9JAM4</accession>
<proteinExistence type="inferred from homology"/>
<dbReference type="InterPro" id="IPR001314">
    <property type="entry name" value="Peptidase_S1A"/>
</dbReference>
<dbReference type="InterPro" id="IPR001254">
    <property type="entry name" value="Trypsin_dom"/>
</dbReference>
<feature type="region of interest" description="Disordered" evidence="7">
    <location>
        <begin position="99"/>
        <end position="129"/>
    </location>
</feature>
<feature type="domain" description="Peptidase S1" evidence="8">
    <location>
        <begin position="241"/>
        <end position="530"/>
    </location>
</feature>
<dbReference type="Pfam" id="PF00089">
    <property type="entry name" value="Trypsin"/>
    <property type="match status" value="2"/>
</dbReference>
<dbReference type="PRINTS" id="PR00722">
    <property type="entry name" value="CHYMOTRYPSIN"/>
</dbReference>
<evidence type="ECO:0000313" key="9">
    <source>
        <dbReference type="EMBL" id="CAD7575621.1"/>
    </source>
</evidence>
<evidence type="ECO:0000256" key="3">
    <source>
        <dbReference type="ARBA" id="ARBA00022825"/>
    </source>
</evidence>
<evidence type="ECO:0000256" key="2">
    <source>
        <dbReference type="ARBA" id="ARBA00022801"/>
    </source>
</evidence>
<dbReference type="PROSITE" id="PS00134">
    <property type="entry name" value="TRYPSIN_HIS"/>
    <property type="match status" value="1"/>
</dbReference>
<dbReference type="GO" id="GO:0006508">
    <property type="term" value="P:proteolysis"/>
    <property type="evidence" value="ECO:0007669"/>
    <property type="project" value="UniProtKB-KW"/>
</dbReference>
<dbReference type="SMART" id="SM00020">
    <property type="entry name" value="Tryp_SPc"/>
    <property type="match status" value="1"/>
</dbReference>
<keyword evidence="3 6" id="KW-0720">Serine protease</keyword>
<reference evidence="9" key="1">
    <citation type="submission" date="2020-11" db="EMBL/GenBank/DDBJ databases">
        <authorList>
            <person name="Tran Van P."/>
        </authorList>
    </citation>
    <scope>NUCLEOTIDE SEQUENCE</scope>
</reference>
<name>A0A7R9JAM4_TIMCA</name>